<dbReference type="Proteomes" id="UP000001918">
    <property type="component" value="Chromosome"/>
</dbReference>
<dbReference type="AlphaFoldDB" id="D1A760"/>
<keyword evidence="2" id="KW-1185">Reference proteome</keyword>
<gene>
    <name evidence="1" type="ordered locus">Tcur_4744</name>
</gene>
<sequence length="391" mass="42586">MGATLNGKGGTSERESMGIPDLGAFIGYLRMAGWSLQDDDGRTTLWTREPGTPGSDIKVVLPARQEVRDYADRAYEALRAVAAAERRLPKEVITDISSGGADNVAIRLTPDAPPGEAPLPLFYSAVSGLRNYVVASAAALSSDSLVLPHRRPHRAEAYAARTRLSTQPGSFVLSLTLPLAEEQPDAPDEGGLFKEATARPFGRRVTWRMLTTARRAQHLAQQVSEGSRPLTAFGERGPEAANATELAALGSLGGPDHELYQIRFALSPLAGEKIAPIRLKITSDQQRILKEAADFLRTQKPRDNVTVTGIVVRLFREREGSGEAVIQGVDDDSGVERRFWVELDEHDYRKAIRAHEKGLRVIATGNLKIRGNRRSLRPLSAFSVLPEKADG</sequence>
<dbReference type="STRING" id="471852.Tcur_4744"/>
<evidence type="ECO:0000313" key="2">
    <source>
        <dbReference type="Proteomes" id="UP000001918"/>
    </source>
</evidence>
<accession>D1A760</accession>
<dbReference type="EMBL" id="CP001738">
    <property type="protein sequence ID" value="ACZ00266.1"/>
    <property type="molecule type" value="Genomic_DNA"/>
</dbReference>
<name>D1A760_THECD</name>
<dbReference type="eggNOG" id="ENOG502ZBTI">
    <property type="taxonomic scope" value="Bacteria"/>
</dbReference>
<organism evidence="1 2">
    <name type="scientific">Thermomonospora curvata (strain ATCC 19995 / DSM 43183 / JCM 3096 / KCTC 9072 / NBRC 15933 / NCIMB 10081 / Henssen B9)</name>
    <dbReference type="NCBI Taxonomy" id="471852"/>
    <lineage>
        <taxon>Bacteria</taxon>
        <taxon>Bacillati</taxon>
        <taxon>Actinomycetota</taxon>
        <taxon>Actinomycetes</taxon>
        <taxon>Streptosporangiales</taxon>
        <taxon>Thermomonosporaceae</taxon>
        <taxon>Thermomonospora</taxon>
    </lineage>
</organism>
<evidence type="ECO:0000313" key="1">
    <source>
        <dbReference type="EMBL" id="ACZ00266.1"/>
    </source>
</evidence>
<protein>
    <submittedName>
        <fullName evidence="1">Uncharacterized protein</fullName>
    </submittedName>
</protein>
<reference evidence="1 2" key="1">
    <citation type="journal article" date="2011" name="Stand. Genomic Sci.">
        <title>Complete genome sequence of Thermomonospora curvata type strain (B9).</title>
        <authorList>
            <person name="Chertkov O."/>
            <person name="Sikorski J."/>
            <person name="Nolan M."/>
            <person name="Lapidus A."/>
            <person name="Lucas S."/>
            <person name="Del Rio T.G."/>
            <person name="Tice H."/>
            <person name="Cheng J.F."/>
            <person name="Goodwin L."/>
            <person name="Pitluck S."/>
            <person name="Liolios K."/>
            <person name="Ivanova N."/>
            <person name="Mavromatis K."/>
            <person name="Mikhailova N."/>
            <person name="Ovchinnikova G."/>
            <person name="Pati A."/>
            <person name="Chen A."/>
            <person name="Palaniappan K."/>
            <person name="Djao O.D."/>
            <person name="Land M."/>
            <person name="Hauser L."/>
            <person name="Chang Y.J."/>
            <person name="Jeffries C.D."/>
            <person name="Brettin T."/>
            <person name="Han C."/>
            <person name="Detter J.C."/>
            <person name="Rohde M."/>
            <person name="Goker M."/>
            <person name="Woyke T."/>
            <person name="Bristow J."/>
            <person name="Eisen J.A."/>
            <person name="Markowitz V."/>
            <person name="Hugenholtz P."/>
            <person name="Klenk H.P."/>
            <person name="Kyrpides N.C."/>
        </authorList>
    </citation>
    <scope>NUCLEOTIDE SEQUENCE [LARGE SCALE GENOMIC DNA]</scope>
    <source>
        <strain evidence="2">ATCC 19995 / DSM 43183 / JCM 3096 / KCTC 9072 / NBRC 15933 / NCIMB 10081 / Henssen B9</strain>
    </source>
</reference>
<dbReference type="KEGG" id="tcu:Tcur_4744"/>
<proteinExistence type="predicted"/>
<dbReference type="HOGENOM" id="CLU_053308_0_0_11"/>